<dbReference type="GO" id="GO:0016651">
    <property type="term" value="F:oxidoreductase activity, acting on NAD(P)H"/>
    <property type="evidence" value="ECO:0007669"/>
    <property type="project" value="TreeGrafter"/>
</dbReference>
<name>A0A4Y3QUI0_STRCI</name>
<comment type="caution">
    <text evidence="7">The sequence shown here is derived from an EMBL/GenBank/DDBJ whole genome shotgun (WGS) entry which is preliminary data.</text>
</comment>
<proteinExistence type="predicted"/>
<evidence type="ECO:0000259" key="5">
    <source>
        <dbReference type="Pfam" id="PF07992"/>
    </source>
</evidence>
<dbReference type="GO" id="GO:0005737">
    <property type="term" value="C:cytoplasm"/>
    <property type="evidence" value="ECO:0007669"/>
    <property type="project" value="TreeGrafter"/>
</dbReference>
<gene>
    <name evidence="7" type="primary">hcaD_2</name>
    <name evidence="7" type="ORF">SCA03_14030</name>
</gene>
<keyword evidence="4" id="KW-0560">Oxidoreductase</keyword>
<evidence type="ECO:0000256" key="4">
    <source>
        <dbReference type="ARBA" id="ARBA00023002"/>
    </source>
</evidence>
<dbReference type="PANTHER" id="PTHR43557:SF2">
    <property type="entry name" value="RIESKE DOMAIN-CONTAINING PROTEIN-RELATED"/>
    <property type="match status" value="1"/>
</dbReference>
<dbReference type="PANTHER" id="PTHR43557">
    <property type="entry name" value="APOPTOSIS-INDUCING FACTOR 1"/>
    <property type="match status" value="1"/>
</dbReference>
<reference evidence="7 8" key="1">
    <citation type="submission" date="2019-06" db="EMBL/GenBank/DDBJ databases">
        <title>Whole genome shotgun sequence of Streptomyces cacaoi subsp. cacaoi NBRC 12748.</title>
        <authorList>
            <person name="Hosoyama A."/>
            <person name="Uohara A."/>
            <person name="Ohji S."/>
            <person name="Ichikawa N."/>
        </authorList>
    </citation>
    <scope>NUCLEOTIDE SEQUENCE [LARGE SCALE GENOMIC DNA]</scope>
    <source>
        <strain evidence="7 8">NBRC 12748</strain>
    </source>
</reference>
<dbReference type="InterPro" id="IPR028202">
    <property type="entry name" value="Reductase_C"/>
</dbReference>
<dbReference type="InterPro" id="IPR016156">
    <property type="entry name" value="FAD/NAD-linked_Rdtase_dimer_sf"/>
</dbReference>
<keyword evidence="2" id="KW-0285">Flavoprotein</keyword>
<dbReference type="SUPFAM" id="SSF51905">
    <property type="entry name" value="FAD/NAD(P)-binding domain"/>
    <property type="match status" value="2"/>
</dbReference>
<dbReference type="Gene3D" id="3.50.50.60">
    <property type="entry name" value="FAD/NAD(P)-binding domain"/>
    <property type="match status" value="2"/>
</dbReference>
<dbReference type="Gene3D" id="3.30.390.30">
    <property type="match status" value="1"/>
</dbReference>
<evidence type="ECO:0000313" key="8">
    <source>
        <dbReference type="Proteomes" id="UP000319210"/>
    </source>
</evidence>
<feature type="domain" description="FAD/NAD(P)-binding" evidence="5">
    <location>
        <begin position="12"/>
        <end position="339"/>
    </location>
</feature>
<comment type="cofactor">
    <cofactor evidence="1">
        <name>FAD</name>
        <dbReference type="ChEBI" id="CHEBI:57692"/>
    </cofactor>
</comment>
<protein>
    <submittedName>
        <fullName evidence="7">Pyridine nucleotide-disulfide oxidoreductase</fullName>
    </submittedName>
</protein>
<sequence>MTSGDRGRPAPRIAVVGASAAGLAAVEGLRRAGWDGLLTLVGDEPHPPYDRPPLSKQVLSGSWEPDRTGLRSAEQLAGLDLDLRLGTRAAALDAAARRLTLDDAERTVLDCAGIVVATGVRPRTLPGTEGVAGVYVLRSLEDALALRERLAAPGRRLAVVGDGVLGAEAAAVATGLGHRVVLIGSGTAPMGRVLGAETGALLAAVHRAHGVELRAGRASGVVTGPDPAGGPDGRHVTGVRLADGGTVEADTVLVATGSVPAVDWLGPSGEAAAPGAEAAGAGARAADGVRLDLADGLGCDAHCAAAPGVYGAGDVARWYHPVLGRTLRVEHRMNATEQGLAAARNLLAELDAERFGAPRPFAPVPYFWSDQFGLKLQAYGVLEGADRIEVLCLEKDPLRLAALHGREGRATGVLGAGLPPRTVRGLRALVAGDAPADWDEALAAFRTAVQG</sequence>
<evidence type="ECO:0000256" key="3">
    <source>
        <dbReference type="ARBA" id="ARBA00022827"/>
    </source>
</evidence>
<feature type="domain" description="Reductase C-terminal" evidence="6">
    <location>
        <begin position="366"/>
        <end position="439"/>
    </location>
</feature>
<dbReference type="EMBL" id="BJMM01000004">
    <property type="protein sequence ID" value="GEB48852.1"/>
    <property type="molecule type" value="Genomic_DNA"/>
</dbReference>
<keyword evidence="3" id="KW-0274">FAD</keyword>
<keyword evidence="8" id="KW-1185">Reference proteome</keyword>
<evidence type="ECO:0000259" key="6">
    <source>
        <dbReference type="Pfam" id="PF14759"/>
    </source>
</evidence>
<dbReference type="AlphaFoldDB" id="A0A4Y3QUI0"/>
<dbReference type="PRINTS" id="PR00368">
    <property type="entry name" value="FADPNR"/>
</dbReference>
<dbReference type="InterPro" id="IPR023753">
    <property type="entry name" value="FAD/NAD-binding_dom"/>
</dbReference>
<dbReference type="Pfam" id="PF07992">
    <property type="entry name" value="Pyr_redox_2"/>
    <property type="match status" value="1"/>
</dbReference>
<dbReference type="RefSeq" id="WP_174864482.1">
    <property type="nucleotide sequence ID" value="NZ_BJMM01000004.1"/>
</dbReference>
<dbReference type="Proteomes" id="UP000319210">
    <property type="component" value="Unassembled WGS sequence"/>
</dbReference>
<accession>A0A4Y3QUI0</accession>
<evidence type="ECO:0000313" key="7">
    <source>
        <dbReference type="EMBL" id="GEB48852.1"/>
    </source>
</evidence>
<evidence type="ECO:0000256" key="1">
    <source>
        <dbReference type="ARBA" id="ARBA00001974"/>
    </source>
</evidence>
<dbReference type="InterPro" id="IPR050446">
    <property type="entry name" value="FAD-oxidoreductase/Apoptosis"/>
</dbReference>
<dbReference type="Pfam" id="PF14759">
    <property type="entry name" value="Reductase_C"/>
    <property type="match status" value="1"/>
</dbReference>
<evidence type="ECO:0000256" key="2">
    <source>
        <dbReference type="ARBA" id="ARBA00022630"/>
    </source>
</evidence>
<dbReference type="PRINTS" id="PR00411">
    <property type="entry name" value="PNDRDTASEI"/>
</dbReference>
<dbReference type="InterPro" id="IPR036188">
    <property type="entry name" value="FAD/NAD-bd_sf"/>
</dbReference>
<dbReference type="SUPFAM" id="SSF55424">
    <property type="entry name" value="FAD/NAD-linked reductases, dimerisation (C-terminal) domain"/>
    <property type="match status" value="1"/>
</dbReference>
<organism evidence="7 8">
    <name type="scientific">Streptomyces cacaoi</name>
    <dbReference type="NCBI Taxonomy" id="1898"/>
    <lineage>
        <taxon>Bacteria</taxon>
        <taxon>Bacillati</taxon>
        <taxon>Actinomycetota</taxon>
        <taxon>Actinomycetes</taxon>
        <taxon>Kitasatosporales</taxon>
        <taxon>Streptomycetaceae</taxon>
        <taxon>Streptomyces</taxon>
    </lineage>
</organism>